<accession>A0ABD4UQH8</accession>
<dbReference type="AlphaFoldDB" id="A0ABD4UQH8"/>
<proteinExistence type="predicted"/>
<gene>
    <name evidence="2" type="ORF">UE95_034785</name>
</gene>
<reference evidence="2 3" key="1">
    <citation type="journal article" date="2017" name="Front. Microbiol.">
        <title>Genomics reveals a unique clone of Burkholderia cenocepacia harbouring an actively excising novel genomic island.</title>
        <authorList>
            <person name="Patil P."/>
            <person name="Mali S."/>
            <person name="Midha S."/>
            <person name="Gautam V."/>
            <person name="Dash L."/>
            <person name="Kumar S."/>
            <person name="Shastri J."/>
            <person name="Singhal L."/>
            <person name="Patil P.B."/>
        </authorList>
    </citation>
    <scope>NUCLEOTIDE SEQUENCE [LARGE SCALE GENOMIC DNA]</scope>
    <source>
        <strain evidence="2 3">BC-19</strain>
    </source>
</reference>
<organism evidence="2 3">
    <name type="scientific">Burkholderia cenocepacia</name>
    <dbReference type="NCBI Taxonomy" id="95486"/>
    <lineage>
        <taxon>Bacteria</taxon>
        <taxon>Pseudomonadati</taxon>
        <taxon>Pseudomonadota</taxon>
        <taxon>Betaproteobacteria</taxon>
        <taxon>Burkholderiales</taxon>
        <taxon>Burkholderiaceae</taxon>
        <taxon>Burkholderia</taxon>
        <taxon>Burkholderia cepacia complex</taxon>
    </lineage>
</organism>
<reference evidence="2 3" key="2">
    <citation type="journal article" date="2017" name="Front. Microbiol.">
        <title>Genomics Reveals a Unique Clone of Burkholderia cenocepacia Harboring an Actively Excising Novel Genomic Island.</title>
        <authorList>
            <person name="Patil P.P."/>
            <person name="Mali S."/>
            <person name="Midha S."/>
            <person name="Gautam V."/>
            <person name="Dash L."/>
            <person name="Kumar S."/>
            <person name="Shastri J."/>
            <person name="Singhal L."/>
            <person name="Patil P.B."/>
        </authorList>
    </citation>
    <scope>NUCLEOTIDE SEQUENCE [LARGE SCALE GENOMIC DNA]</scope>
    <source>
        <strain evidence="2 3">BC-19</strain>
    </source>
</reference>
<dbReference type="RefSeq" id="WP_125346100.1">
    <property type="nucleotide sequence ID" value="NZ_CAJPDI010000005.1"/>
</dbReference>
<sequence length="148" mass="15963">MLLEIINPGSVRLQMRPESRANAYAIMGLGSTLLGSYALERAIAYFGITGDSVGGIAFGGTGICLFVVAVAHFYMAIGYRFGCLDAVEGSLESATLKAGVEVVAKAVKIRFLRRPDARNSISEQGTRYIFFIGNGRPWVCPESRFLMG</sequence>
<keyword evidence="1" id="KW-0812">Transmembrane</keyword>
<dbReference type="EMBL" id="JYMX02000043">
    <property type="protein sequence ID" value="MCW3716464.1"/>
    <property type="molecule type" value="Genomic_DNA"/>
</dbReference>
<name>A0ABD4UQH8_9BURK</name>
<feature type="transmembrane region" description="Helical" evidence="1">
    <location>
        <begin position="45"/>
        <end position="71"/>
    </location>
</feature>
<evidence type="ECO:0000256" key="1">
    <source>
        <dbReference type="SAM" id="Phobius"/>
    </source>
</evidence>
<dbReference type="Proteomes" id="UP000191686">
    <property type="component" value="Unassembled WGS sequence"/>
</dbReference>
<evidence type="ECO:0000313" key="2">
    <source>
        <dbReference type="EMBL" id="MCW3716464.1"/>
    </source>
</evidence>
<evidence type="ECO:0000313" key="3">
    <source>
        <dbReference type="Proteomes" id="UP000191686"/>
    </source>
</evidence>
<keyword evidence="1" id="KW-1133">Transmembrane helix</keyword>
<keyword evidence="1" id="KW-0472">Membrane</keyword>
<comment type="caution">
    <text evidence="2">The sequence shown here is derived from an EMBL/GenBank/DDBJ whole genome shotgun (WGS) entry which is preliminary data.</text>
</comment>
<protein>
    <submittedName>
        <fullName evidence="2">Uncharacterized protein</fullName>
    </submittedName>
</protein>
<feature type="transmembrane region" description="Helical" evidence="1">
    <location>
        <begin position="21"/>
        <end position="39"/>
    </location>
</feature>